<dbReference type="InterPro" id="IPR036873">
    <property type="entry name" value="Rhodanese-like_dom_sf"/>
</dbReference>
<keyword evidence="3" id="KW-1185">Reference proteome</keyword>
<dbReference type="Proteomes" id="UP000268727">
    <property type="component" value="Unassembled WGS sequence"/>
</dbReference>
<dbReference type="GO" id="GO:0016740">
    <property type="term" value="F:transferase activity"/>
    <property type="evidence" value="ECO:0007669"/>
    <property type="project" value="UniProtKB-KW"/>
</dbReference>
<dbReference type="CDD" id="cd00158">
    <property type="entry name" value="RHOD"/>
    <property type="match status" value="1"/>
</dbReference>
<dbReference type="EMBL" id="RJKM01000001">
    <property type="protein sequence ID" value="ROP39234.1"/>
    <property type="molecule type" value="Genomic_DNA"/>
</dbReference>
<dbReference type="PROSITE" id="PS50206">
    <property type="entry name" value="RHODANESE_3"/>
    <property type="match status" value="1"/>
</dbReference>
<organism evidence="2 3">
    <name type="scientific">Saccharothrix texasensis</name>
    <dbReference type="NCBI Taxonomy" id="103734"/>
    <lineage>
        <taxon>Bacteria</taxon>
        <taxon>Bacillati</taxon>
        <taxon>Actinomycetota</taxon>
        <taxon>Actinomycetes</taxon>
        <taxon>Pseudonocardiales</taxon>
        <taxon>Pseudonocardiaceae</taxon>
        <taxon>Saccharothrix</taxon>
    </lineage>
</organism>
<evidence type="ECO:0000313" key="2">
    <source>
        <dbReference type="EMBL" id="ROP39234.1"/>
    </source>
</evidence>
<sequence>MLLIPGSWRPWQHGRVTVPSVEVSEVPAELPEGKVLLDVREADEWAAGHAPGALHIPMSELAGRLDALPADSEFYVVCRAGGRSARVTQYLNANGWEATNVDGGMQVWAASGRPLVGEVDGAEPEVI</sequence>
<evidence type="ECO:0000313" key="3">
    <source>
        <dbReference type="Proteomes" id="UP000268727"/>
    </source>
</evidence>
<protein>
    <submittedName>
        <fullName evidence="2">Rhodanese-related sulfurtransferase</fullName>
    </submittedName>
</protein>
<comment type="caution">
    <text evidence="2">The sequence shown here is derived from an EMBL/GenBank/DDBJ whole genome shotgun (WGS) entry which is preliminary data.</text>
</comment>
<evidence type="ECO:0000259" key="1">
    <source>
        <dbReference type="PROSITE" id="PS50206"/>
    </source>
</evidence>
<dbReference type="InterPro" id="IPR050229">
    <property type="entry name" value="GlpE_sulfurtransferase"/>
</dbReference>
<dbReference type="AlphaFoldDB" id="A0A3N1H9N4"/>
<reference evidence="2 3" key="1">
    <citation type="submission" date="2018-11" db="EMBL/GenBank/DDBJ databases">
        <title>Sequencing the genomes of 1000 actinobacteria strains.</title>
        <authorList>
            <person name="Klenk H.-P."/>
        </authorList>
    </citation>
    <scope>NUCLEOTIDE SEQUENCE [LARGE SCALE GENOMIC DNA]</scope>
    <source>
        <strain evidence="2 3">DSM 44231</strain>
    </source>
</reference>
<feature type="domain" description="Rhodanese" evidence="1">
    <location>
        <begin position="30"/>
        <end position="117"/>
    </location>
</feature>
<keyword evidence="2" id="KW-0808">Transferase</keyword>
<dbReference type="InterPro" id="IPR001763">
    <property type="entry name" value="Rhodanese-like_dom"/>
</dbReference>
<dbReference type="Pfam" id="PF00581">
    <property type="entry name" value="Rhodanese"/>
    <property type="match status" value="1"/>
</dbReference>
<dbReference type="Gene3D" id="3.40.250.10">
    <property type="entry name" value="Rhodanese-like domain"/>
    <property type="match status" value="1"/>
</dbReference>
<dbReference type="PANTHER" id="PTHR43031">
    <property type="entry name" value="FAD-DEPENDENT OXIDOREDUCTASE"/>
    <property type="match status" value="1"/>
</dbReference>
<accession>A0A3N1H9N4</accession>
<gene>
    <name evidence="2" type="ORF">EDD40_4613</name>
</gene>
<dbReference type="SUPFAM" id="SSF52821">
    <property type="entry name" value="Rhodanese/Cell cycle control phosphatase"/>
    <property type="match status" value="1"/>
</dbReference>
<dbReference type="SMART" id="SM00450">
    <property type="entry name" value="RHOD"/>
    <property type="match status" value="1"/>
</dbReference>
<name>A0A3N1H9N4_9PSEU</name>
<dbReference type="PANTHER" id="PTHR43031:SF17">
    <property type="entry name" value="SULFURTRANSFERASE YTWF-RELATED"/>
    <property type="match status" value="1"/>
</dbReference>
<proteinExistence type="predicted"/>